<dbReference type="PANTHER" id="PTHR38096">
    <property type="entry name" value="ENTEROBACTIN SYNTHASE COMPONENT D"/>
    <property type="match status" value="1"/>
</dbReference>
<dbReference type="InterPro" id="IPR008278">
    <property type="entry name" value="4-PPantetheinyl_Trfase_dom"/>
</dbReference>
<feature type="domain" description="4'-phosphopantetheinyl transferase" evidence="2">
    <location>
        <begin position="24"/>
        <end position="99"/>
    </location>
</feature>
<evidence type="ECO:0000256" key="1">
    <source>
        <dbReference type="ARBA" id="ARBA00022679"/>
    </source>
</evidence>
<protein>
    <submittedName>
        <fullName evidence="3">4'-phosphopantetheinyl transferase EntD</fullName>
    </submittedName>
</protein>
<evidence type="ECO:0000313" key="3">
    <source>
        <dbReference type="EMBL" id="MDR7385782.1"/>
    </source>
</evidence>
<dbReference type="EMBL" id="JAVDYE010000001">
    <property type="protein sequence ID" value="MDR7385782.1"/>
    <property type="molecule type" value="Genomic_DNA"/>
</dbReference>
<sequence>MVGSITHCEGYRAAAVGLSRSWAGIGIDAEVHAPLPPGILPLVATSDEIADASRRVSDVCVDRVLFSAKEAVYKTWSPIMHTWLGFEDVYVILSRKTFIAHVAPSGLGTQALHGRWAVIDGLVLTAVTLEHSKES</sequence>
<comment type="caution">
    <text evidence="3">The sequence shown here is derived from an EMBL/GenBank/DDBJ whole genome shotgun (WGS) entry which is preliminary data.</text>
</comment>
<gene>
    <name evidence="3" type="ORF">J2S48_005297</name>
</gene>
<dbReference type="Pfam" id="PF01648">
    <property type="entry name" value="ACPS"/>
    <property type="match status" value="1"/>
</dbReference>
<keyword evidence="1 3" id="KW-0808">Transferase</keyword>
<dbReference type="InterPro" id="IPR003542">
    <property type="entry name" value="Enbac_synth_compD-like"/>
</dbReference>
<dbReference type="SUPFAM" id="SSF56214">
    <property type="entry name" value="4'-phosphopantetheinyl transferase"/>
    <property type="match status" value="1"/>
</dbReference>
<dbReference type="InterPro" id="IPR037143">
    <property type="entry name" value="4-PPantetheinyl_Trfase_dom_sf"/>
</dbReference>
<name>A0ABU2CWP9_9MICO</name>
<dbReference type="PANTHER" id="PTHR38096:SF1">
    <property type="entry name" value="ENTEROBACTIN SYNTHASE COMPONENT D"/>
    <property type="match status" value="1"/>
</dbReference>
<dbReference type="GO" id="GO:0016740">
    <property type="term" value="F:transferase activity"/>
    <property type="evidence" value="ECO:0007669"/>
    <property type="project" value="UniProtKB-KW"/>
</dbReference>
<evidence type="ECO:0000259" key="2">
    <source>
        <dbReference type="Pfam" id="PF01648"/>
    </source>
</evidence>
<accession>A0ABU2CWP9</accession>
<reference evidence="3 4" key="1">
    <citation type="submission" date="2023-07" db="EMBL/GenBank/DDBJ databases">
        <title>Sequencing the genomes of 1000 actinobacteria strains.</title>
        <authorList>
            <person name="Klenk H.-P."/>
        </authorList>
    </citation>
    <scope>NUCLEOTIDE SEQUENCE [LARGE SCALE GENOMIC DNA]</scope>
    <source>
        <strain evidence="3 4">DSM 45554</strain>
    </source>
</reference>
<proteinExistence type="predicted"/>
<evidence type="ECO:0000313" key="4">
    <source>
        <dbReference type="Proteomes" id="UP001183585"/>
    </source>
</evidence>
<organism evidence="3 4">
    <name type="scientific">Promicromonospora iranensis</name>
    <dbReference type="NCBI Taxonomy" id="1105144"/>
    <lineage>
        <taxon>Bacteria</taxon>
        <taxon>Bacillati</taxon>
        <taxon>Actinomycetota</taxon>
        <taxon>Actinomycetes</taxon>
        <taxon>Micrococcales</taxon>
        <taxon>Promicromonosporaceae</taxon>
        <taxon>Promicromonospora</taxon>
    </lineage>
</organism>
<keyword evidence="4" id="KW-1185">Reference proteome</keyword>
<dbReference type="Proteomes" id="UP001183585">
    <property type="component" value="Unassembled WGS sequence"/>
</dbReference>